<evidence type="ECO:0000313" key="6">
    <source>
        <dbReference type="Proteomes" id="UP000242638"/>
    </source>
</evidence>
<accession>A0A3P9Q2X3</accession>
<sequence>MGIYHLLLLHHPPPPPHPHPPSSSSSSPSLSSLQIFILALCVVSVTMRRCYNKTELEEKALKMLKNFQPPPNVTPSPNSSSGCPVESFKSLASGFQNDRSISPWKYDLCLSLTESSSSIHRTVEVPEFYPQTYTQAVCLCQGCIMVNSSGSVIEDYSYNSAKLNISWMFVKREKCQKGGYKLNLVRQDVTVGCTCVKPSLSHSPPIPATPAGVELMAAPPL</sequence>
<reference evidence="6" key="1">
    <citation type="submission" date="2013-11" db="EMBL/GenBank/DDBJ databases">
        <title>The genomic landscape of the Guanapo guppy.</title>
        <authorList>
            <person name="Kuenstner A."/>
            <person name="Dreyer C."/>
        </authorList>
    </citation>
    <scope>NUCLEOTIDE SEQUENCE</scope>
    <source>
        <strain evidence="6">Guanapo</strain>
    </source>
</reference>
<dbReference type="Proteomes" id="UP000242638">
    <property type="component" value="Unassembled WGS sequence"/>
</dbReference>
<comment type="similarity">
    <text evidence="2">Belongs to the IL-17 family.</text>
</comment>
<dbReference type="OMA" id="TYTQAVC"/>
<name>A0A3P9Q2X3_POERE</name>
<evidence type="ECO:0000256" key="4">
    <source>
        <dbReference type="ARBA" id="ARBA00022729"/>
    </source>
</evidence>
<evidence type="ECO:0000256" key="2">
    <source>
        <dbReference type="ARBA" id="ARBA00007236"/>
    </source>
</evidence>
<dbReference type="Pfam" id="PF06083">
    <property type="entry name" value="IL17"/>
    <property type="match status" value="1"/>
</dbReference>
<dbReference type="InterPro" id="IPR010345">
    <property type="entry name" value="IL-17_fam"/>
</dbReference>
<evidence type="ECO:0000313" key="5">
    <source>
        <dbReference type="Ensembl" id="ENSPREP00000028502.1"/>
    </source>
</evidence>
<dbReference type="InterPro" id="IPR029034">
    <property type="entry name" value="Cystine-knot_cytokine"/>
</dbReference>
<keyword evidence="6" id="KW-1185">Reference proteome</keyword>
<dbReference type="AlphaFoldDB" id="A0A3P9Q2X3"/>
<dbReference type="SUPFAM" id="SSF57501">
    <property type="entry name" value="Cystine-knot cytokines"/>
    <property type="match status" value="1"/>
</dbReference>
<dbReference type="GO" id="GO:0005576">
    <property type="term" value="C:extracellular region"/>
    <property type="evidence" value="ECO:0007669"/>
    <property type="project" value="UniProtKB-SubCell"/>
</dbReference>
<dbReference type="GeneTree" id="ENSGT01150000287426"/>
<dbReference type="STRING" id="8081.ENSPREP00000028502"/>
<keyword evidence="4" id="KW-0732">Signal</keyword>
<comment type="subcellular location">
    <subcellularLocation>
        <location evidence="1">Secreted</location>
    </subcellularLocation>
</comment>
<evidence type="ECO:0000256" key="3">
    <source>
        <dbReference type="ARBA" id="ARBA00022525"/>
    </source>
</evidence>
<reference evidence="5" key="3">
    <citation type="submission" date="2025-09" db="UniProtKB">
        <authorList>
            <consortium name="Ensembl"/>
        </authorList>
    </citation>
    <scope>IDENTIFICATION</scope>
    <source>
        <strain evidence="5">Guanapo</strain>
    </source>
</reference>
<dbReference type="Ensembl" id="ENSPRET00000028816.1">
    <property type="protein sequence ID" value="ENSPREP00000028502.1"/>
    <property type="gene ID" value="ENSPREG00000019288.1"/>
</dbReference>
<dbReference type="GO" id="GO:0005125">
    <property type="term" value="F:cytokine activity"/>
    <property type="evidence" value="ECO:0007669"/>
    <property type="project" value="InterPro"/>
</dbReference>
<reference evidence="5" key="2">
    <citation type="submission" date="2025-08" db="UniProtKB">
        <authorList>
            <consortium name="Ensembl"/>
        </authorList>
    </citation>
    <scope>IDENTIFICATION</scope>
    <source>
        <strain evidence="5">Guanapo</strain>
    </source>
</reference>
<evidence type="ECO:0008006" key="7">
    <source>
        <dbReference type="Google" id="ProtNLM"/>
    </source>
</evidence>
<keyword evidence="3" id="KW-0964">Secreted</keyword>
<protein>
    <recommendedName>
        <fullName evidence="7">Interleukin 17a/f3</fullName>
    </recommendedName>
</protein>
<evidence type="ECO:0000256" key="1">
    <source>
        <dbReference type="ARBA" id="ARBA00004613"/>
    </source>
</evidence>
<organism evidence="5 6">
    <name type="scientific">Poecilia reticulata</name>
    <name type="common">Guppy</name>
    <name type="synonym">Acanthophacelus reticulatus</name>
    <dbReference type="NCBI Taxonomy" id="8081"/>
    <lineage>
        <taxon>Eukaryota</taxon>
        <taxon>Metazoa</taxon>
        <taxon>Chordata</taxon>
        <taxon>Craniata</taxon>
        <taxon>Vertebrata</taxon>
        <taxon>Euteleostomi</taxon>
        <taxon>Actinopterygii</taxon>
        <taxon>Neopterygii</taxon>
        <taxon>Teleostei</taxon>
        <taxon>Neoteleostei</taxon>
        <taxon>Acanthomorphata</taxon>
        <taxon>Ovalentaria</taxon>
        <taxon>Atherinomorphae</taxon>
        <taxon>Cyprinodontiformes</taxon>
        <taxon>Poeciliidae</taxon>
        <taxon>Poeciliinae</taxon>
        <taxon>Poecilia</taxon>
    </lineage>
</organism>
<proteinExistence type="inferred from homology"/>
<dbReference type="Gene3D" id="2.10.90.10">
    <property type="entry name" value="Cystine-knot cytokines"/>
    <property type="match status" value="1"/>
</dbReference>